<evidence type="ECO:0000256" key="1">
    <source>
        <dbReference type="SAM" id="SignalP"/>
    </source>
</evidence>
<dbReference type="EMBL" id="CAJNDS010002419">
    <property type="protein sequence ID" value="CAE7467384.1"/>
    <property type="molecule type" value="Genomic_DNA"/>
</dbReference>
<dbReference type="OrthoDB" id="412057at2759"/>
<proteinExistence type="predicted"/>
<protein>
    <submittedName>
        <fullName evidence="2">Cmd-1 protein</fullName>
    </submittedName>
</protein>
<dbReference type="Proteomes" id="UP000604046">
    <property type="component" value="Unassembled WGS sequence"/>
</dbReference>
<organism evidence="2 3">
    <name type="scientific">Symbiodinium natans</name>
    <dbReference type="NCBI Taxonomy" id="878477"/>
    <lineage>
        <taxon>Eukaryota</taxon>
        <taxon>Sar</taxon>
        <taxon>Alveolata</taxon>
        <taxon>Dinophyceae</taxon>
        <taxon>Suessiales</taxon>
        <taxon>Symbiodiniaceae</taxon>
        <taxon>Symbiodinium</taxon>
    </lineage>
</organism>
<dbReference type="AlphaFoldDB" id="A0A812SBE1"/>
<reference evidence="2" key="1">
    <citation type="submission" date="2021-02" db="EMBL/GenBank/DDBJ databases">
        <authorList>
            <person name="Dougan E. K."/>
            <person name="Rhodes N."/>
            <person name="Thang M."/>
            <person name="Chan C."/>
        </authorList>
    </citation>
    <scope>NUCLEOTIDE SEQUENCE</scope>
</reference>
<accession>A0A812SBE1</accession>
<name>A0A812SBE1_9DINO</name>
<comment type="caution">
    <text evidence="2">The sequence shown here is derived from an EMBL/GenBank/DDBJ whole genome shotgun (WGS) entry which is preliminary data.</text>
</comment>
<keyword evidence="1" id="KW-0732">Signal</keyword>
<gene>
    <name evidence="2" type="primary">cmd-1</name>
    <name evidence="2" type="ORF">SNAT2548_LOCUS26135</name>
</gene>
<evidence type="ECO:0000313" key="2">
    <source>
        <dbReference type="EMBL" id="CAE7467384.1"/>
    </source>
</evidence>
<feature type="chain" id="PRO_5032643677" evidence="1">
    <location>
        <begin position="23"/>
        <end position="189"/>
    </location>
</feature>
<feature type="signal peptide" evidence="1">
    <location>
        <begin position="1"/>
        <end position="22"/>
    </location>
</feature>
<keyword evidence="3" id="KW-1185">Reference proteome</keyword>
<sequence>MRGFRGLLRCAIMMAMACYVSNRAFVTSMPALPRGHSSKLVQGATSGKVNLDRSQELRDFLIGGDGGVSPTKEAVAKSWELPVLECDEGCVSAIENCLDEGCSVEALMKLDAAIAADEKTIEAKLAGKQDAWLQNFLQRSGALRAQLSTMLTRKKSEPWMTQLVKAAQLAFKSSRDGDYPKVGVSSFSS</sequence>
<evidence type="ECO:0000313" key="3">
    <source>
        <dbReference type="Proteomes" id="UP000604046"/>
    </source>
</evidence>